<proteinExistence type="predicted"/>
<organism evidence="1 2">
    <name type="scientific">Vaccinium darrowii</name>
    <dbReference type="NCBI Taxonomy" id="229202"/>
    <lineage>
        <taxon>Eukaryota</taxon>
        <taxon>Viridiplantae</taxon>
        <taxon>Streptophyta</taxon>
        <taxon>Embryophyta</taxon>
        <taxon>Tracheophyta</taxon>
        <taxon>Spermatophyta</taxon>
        <taxon>Magnoliopsida</taxon>
        <taxon>eudicotyledons</taxon>
        <taxon>Gunneridae</taxon>
        <taxon>Pentapetalae</taxon>
        <taxon>asterids</taxon>
        <taxon>Ericales</taxon>
        <taxon>Ericaceae</taxon>
        <taxon>Vaccinioideae</taxon>
        <taxon>Vaccinieae</taxon>
        <taxon>Vaccinium</taxon>
    </lineage>
</organism>
<dbReference type="EMBL" id="CM037160">
    <property type="protein sequence ID" value="KAH7839196.1"/>
    <property type="molecule type" value="Genomic_DNA"/>
</dbReference>
<accession>A0ACB7XEP1</accession>
<sequence>MIGWEDVYKLAAALVPLYVALILGYASVRWWHMFTSEQCDAIDTLVCYFALPLSTFKFATALDPSDLHYRFIAADAISKCIIVAAIGFWAKCSSSNNRGSWSITSFSLAICSNTLVVGVPLMKGMLYGPMGVDLVVQSAVLQIVLWQTFLLFVLEFRHSRNEEDDHFSPAENGPPLKFASRPKRLSDSRLYWA</sequence>
<evidence type="ECO:0000313" key="2">
    <source>
        <dbReference type="Proteomes" id="UP000828048"/>
    </source>
</evidence>
<dbReference type="Proteomes" id="UP000828048">
    <property type="component" value="Chromosome 10"/>
</dbReference>
<reference evidence="1 2" key="1">
    <citation type="journal article" date="2021" name="Hortic Res">
        <title>High-quality reference genome and annotation aids understanding of berry development for evergreen blueberry (Vaccinium darrowii).</title>
        <authorList>
            <person name="Yu J."/>
            <person name="Hulse-Kemp A.M."/>
            <person name="Babiker E."/>
            <person name="Staton M."/>
        </authorList>
    </citation>
    <scope>NUCLEOTIDE SEQUENCE [LARGE SCALE GENOMIC DNA]</scope>
    <source>
        <strain evidence="2">cv. NJ 8807/NJ 8810</strain>
        <tissue evidence="1">Young leaf</tissue>
    </source>
</reference>
<gene>
    <name evidence="1" type="ORF">Vadar_000965</name>
</gene>
<protein>
    <submittedName>
        <fullName evidence="1">Uncharacterized protein</fullName>
    </submittedName>
</protein>
<evidence type="ECO:0000313" key="1">
    <source>
        <dbReference type="EMBL" id="KAH7839196.1"/>
    </source>
</evidence>
<comment type="caution">
    <text evidence="1">The sequence shown here is derived from an EMBL/GenBank/DDBJ whole genome shotgun (WGS) entry which is preliminary data.</text>
</comment>
<name>A0ACB7XEP1_9ERIC</name>
<keyword evidence="2" id="KW-1185">Reference proteome</keyword>